<dbReference type="GO" id="GO:0016301">
    <property type="term" value="F:kinase activity"/>
    <property type="evidence" value="ECO:0007669"/>
    <property type="project" value="UniProtKB-KW"/>
</dbReference>
<feature type="domain" description="PAC" evidence="5">
    <location>
        <begin position="489"/>
        <end position="542"/>
    </location>
</feature>
<dbReference type="InterPro" id="IPR013767">
    <property type="entry name" value="PAS_fold"/>
</dbReference>
<dbReference type="SMART" id="SM00091">
    <property type="entry name" value="PAS"/>
    <property type="match status" value="4"/>
</dbReference>
<dbReference type="InterPro" id="IPR000014">
    <property type="entry name" value="PAS"/>
</dbReference>
<dbReference type="InterPro" id="IPR035965">
    <property type="entry name" value="PAS-like_dom_sf"/>
</dbReference>
<dbReference type="GO" id="GO:0006355">
    <property type="term" value="P:regulation of DNA-templated transcription"/>
    <property type="evidence" value="ECO:0007669"/>
    <property type="project" value="InterPro"/>
</dbReference>
<dbReference type="CDD" id="cd01948">
    <property type="entry name" value="EAL"/>
    <property type="match status" value="1"/>
</dbReference>
<name>A0A0H4HX25_9GAMM</name>
<dbReference type="PANTHER" id="PTHR44757:SF2">
    <property type="entry name" value="BIOFILM ARCHITECTURE MAINTENANCE PROTEIN MBAA"/>
    <property type="match status" value="1"/>
</dbReference>
<dbReference type="STRING" id="330734.ABA45_01030"/>
<gene>
    <name evidence="8" type="ORF">ABA45_01030</name>
</gene>
<evidence type="ECO:0000259" key="5">
    <source>
        <dbReference type="PROSITE" id="PS50113"/>
    </source>
</evidence>
<evidence type="ECO:0000256" key="1">
    <source>
        <dbReference type="ARBA" id="ARBA00012282"/>
    </source>
</evidence>
<keyword evidence="9" id="KW-1185">Reference proteome</keyword>
<dbReference type="RefSeq" id="WP_048383707.1">
    <property type="nucleotide sequence ID" value="NZ_CP011494.1"/>
</dbReference>
<reference evidence="8 9" key="1">
    <citation type="submission" date="2015-05" db="EMBL/GenBank/DDBJ databases">
        <title>Complete genome of Marinobacter psychrophilus strain 20041T isolated from sea-ice of the Canadian Basin.</title>
        <authorList>
            <person name="Song L."/>
            <person name="Ren L."/>
            <person name="Yu Y."/>
            <person name="Wang X."/>
        </authorList>
    </citation>
    <scope>NUCLEOTIDE SEQUENCE [LARGE SCALE GENOMIC DNA]</scope>
    <source>
        <strain evidence="8 9">20041</strain>
    </source>
</reference>
<evidence type="ECO:0000259" key="4">
    <source>
        <dbReference type="PROSITE" id="PS50112"/>
    </source>
</evidence>
<feature type="domain" description="GGDEF" evidence="7">
    <location>
        <begin position="702"/>
        <end position="840"/>
    </location>
</feature>
<evidence type="ECO:0000256" key="2">
    <source>
        <dbReference type="ARBA" id="ARBA00022636"/>
    </source>
</evidence>
<dbReference type="PROSITE" id="PS50113">
    <property type="entry name" value="PAC"/>
    <property type="match status" value="3"/>
</dbReference>
<dbReference type="InterPro" id="IPR035919">
    <property type="entry name" value="EAL_sf"/>
</dbReference>
<dbReference type="AlphaFoldDB" id="A0A0H4HX25"/>
<feature type="domain" description="PAS" evidence="4">
    <location>
        <begin position="543"/>
        <end position="587"/>
    </location>
</feature>
<evidence type="ECO:0000256" key="3">
    <source>
        <dbReference type="ARBA" id="ARBA00022777"/>
    </source>
</evidence>
<evidence type="ECO:0000313" key="9">
    <source>
        <dbReference type="Proteomes" id="UP000036406"/>
    </source>
</evidence>
<dbReference type="InterPro" id="IPR001633">
    <property type="entry name" value="EAL_dom"/>
</dbReference>
<dbReference type="Gene3D" id="3.30.70.270">
    <property type="match status" value="1"/>
</dbReference>
<dbReference type="CDD" id="cd00130">
    <property type="entry name" value="PAS"/>
    <property type="match status" value="4"/>
</dbReference>
<dbReference type="SMART" id="SM00267">
    <property type="entry name" value="GGDEF"/>
    <property type="match status" value="1"/>
</dbReference>
<dbReference type="NCBIfam" id="TIGR00229">
    <property type="entry name" value="sensory_box"/>
    <property type="match status" value="3"/>
</dbReference>
<dbReference type="InterPro" id="IPR029787">
    <property type="entry name" value="Nucleotide_cyclase"/>
</dbReference>
<proteinExistence type="predicted"/>
<organism evidence="8 9">
    <name type="scientific">Marinobacter psychrophilus</name>
    <dbReference type="NCBI Taxonomy" id="330734"/>
    <lineage>
        <taxon>Bacteria</taxon>
        <taxon>Pseudomonadati</taxon>
        <taxon>Pseudomonadota</taxon>
        <taxon>Gammaproteobacteria</taxon>
        <taxon>Pseudomonadales</taxon>
        <taxon>Marinobacteraceae</taxon>
        <taxon>Marinobacter</taxon>
    </lineage>
</organism>
<feature type="domain" description="EAL" evidence="6">
    <location>
        <begin position="849"/>
        <end position="1103"/>
    </location>
</feature>
<dbReference type="PATRIC" id="fig|330734.3.peg.223"/>
<dbReference type="PROSITE" id="PS50883">
    <property type="entry name" value="EAL"/>
    <property type="match status" value="1"/>
</dbReference>
<dbReference type="InterPro" id="IPR013656">
    <property type="entry name" value="PAS_4"/>
</dbReference>
<dbReference type="Gene3D" id="3.30.450.40">
    <property type="match status" value="1"/>
</dbReference>
<dbReference type="EMBL" id="CP011494">
    <property type="protein sequence ID" value="AKO51181.1"/>
    <property type="molecule type" value="Genomic_DNA"/>
</dbReference>
<dbReference type="NCBIfam" id="TIGR00254">
    <property type="entry name" value="GGDEF"/>
    <property type="match status" value="1"/>
</dbReference>
<dbReference type="InterPro" id="IPR001610">
    <property type="entry name" value="PAC"/>
</dbReference>
<dbReference type="SUPFAM" id="SSF55781">
    <property type="entry name" value="GAF domain-like"/>
    <property type="match status" value="1"/>
</dbReference>
<dbReference type="KEGG" id="mpq:ABA45_01030"/>
<dbReference type="Proteomes" id="UP000036406">
    <property type="component" value="Chromosome"/>
</dbReference>
<dbReference type="Pfam" id="PF01590">
    <property type="entry name" value="GAF"/>
    <property type="match status" value="1"/>
</dbReference>
<dbReference type="SMART" id="SM00065">
    <property type="entry name" value="GAF"/>
    <property type="match status" value="1"/>
</dbReference>
<dbReference type="CDD" id="cd01949">
    <property type="entry name" value="GGDEF"/>
    <property type="match status" value="1"/>
</dbReference>
<dbReference type="EC" id="3.1.4.52" evidence="1"/>
<dbReference type="PANTHER" id="PTHR44757">
    <property type="entry name" value="DIGUANYLATE CYCLASE DGCP"/>
    <property type="match status" value="1"/>
</dbReference>
<dbReference type="SUPFAM" id="SSF141868">
    <property type="entry name" value="EAL domain-like"/>
    <property type="match status" value="1"/>
</dbReference>
<accession>A0A0H4HX25</accession>
<dbReference type="InterPro" id="IPR029016">
    <property type="entry name" value="GAF-like_dom_sf"/>
</dbReference>
<dbReference type="PROSITE" id="PS50887">
    <property type="entry name" value="GGDEF"/>
    <property type="match status" value="1"/>
</dbReference>
<dbReference type="Pfam" id="PF00563">
    <property type="entry name" value="EAL"/>
    <property type="match status" value="1"/>
</dbReference>
<evidence type="ECO:0000259" key="6">
    <source>
        <dbReference type="PROSITE" id="PS50883"/>
    </source>
</evidence>
<keyword evidence="3" id="KW-0418">Kinase</keyword>
<feature type="domain" description="PAC" evidence="5">
    <location>
        <begin position="620"/>
        <end position="670"/>
    </location>
</feature>
<keyword evidence="3" id="KW-0808">Transferase</keyword>
<dbReference type="Pfam" id="PF13426">
    <property type="entry name" value="PAS_9"/>
    <property type="match status" value="1"/>
</dbReference>
<dbReference type="Gene3D" id="3.20.20.450">
    <property type="entry name" value="EAL domain"/>
    <property type="match status" value="1"/>
</dbReference>
<dbReference type="InterPro" id="IPR000160">
    <property type="entry name" value="GGDEF_dom"/>
</dbReference>
<sequence length="1104" mass="123671">MSAPAFPVNESERLRALQSTGLLDTPPEERFDRITRLAARYFDVETCLLSLVDKDRQWFKSRVGLKENQLGRDISFCGHAILGRGILTVTDALQDARFSTNPLVTSAPHIRFYAGAPVRDSGGLPIGTLCIFDPSPRYFSDDQEQALRDFADMVEHEIARIGQADESQQRLAASTIRASSILAAMPDMVFVIDRHFRFLACNEHPDLLQPRHKVLGQTIEEVLPGELGVQLTMNVQKAFSSKEVIQHNYTLAKSASFEARYVKIDQNEVLVVIRNTTEQTLNSAELSRLSDVVKKTTNGVVITDQSGFILWINESYSEITGHSSDEMIGIQPGALLHGKDTDPATVEAMRKAAASRENYNVDVLNYTKSGTPYWVRIACDPLWDDDGKFKGYIAIETDITKEKRDADLISYNEYLLKSVIDANNIGTWRLNLQSGELTINEKWAHLLGYELYELMPTDRRTWENLTHPEDLAYCTSALDKYATGQIPAYEADIRMKHKNGEWVWINTRGRILSSTEDSKAEWLLGTHFDINDRVTARQKLDEQSKQMHAIVENMKDGVVTISNERIIRTFNHGAECIFGYGRDEVIGLDANVLIHTPYREALNNYISNYTLGSTENDIPRYQEFKALNKDGTVFPIEVGTTEVQQLGDINFIGIVRDVTQRKKREDEIRQLAFYDPLTLLPNRRLLIDRLQQVIANCTRQNHHAALLFLDLDNFKSLNDSLGHTKGDLLLCQVAARLIKSVGHGDTVSRLSGDEFVVLIEGLSSDRNEAAVEVEATAGKINAQLTQEFDLDGSPYNGSASIGVTTFNSNLSPLEDLFKQADMALYKAKAADRSSVHFFDPQMQVVASLRAAMRQDLYEALRNNQFQLYYQKQVDQHEQLIGVEALLRWAHPTKGFISPAQFIPLAEETGLIVPIGEWVLREACETLAQWASDPAKANLTMAVNISVVQFNKKDIVHTVLKALNASGAKPHNLKLEITESLLASDVENVKAKMLELQRHGVTFSIDDFGTGYSSLLYLKQLPIHQLKIDQSFVSDIIDSPNDQAIAQAVITLATAMHLSVIAEGVETEAQRAMLQGLGCDAYQGYLFGKPCALQDLFMGTQERRS</sequence>
<dbReference type="PROSITE" id="PS50112">
    <property type="entry name" value="PAS"/>
    <property type="match status" value="3"/>
</dbReference>
<dbReference type="InterPro" id="IPR013655">
    <property type="entry name" value="PAS_fold_3"/>
</dbReference>
<keyword evidence="2" id="KW-0973">c-di-GMP</keyword>
<dbReference type="Pfam" id="PF08448">
    <property type="entry name" value="PAS_4"/>
    <property type="match status" value="1"/>
</dbReference>
<dbReference type="Pfam" id="PF08447">
    <property type="entry name" value="PAS_3"/>
    <property type="match status" value="1"/>
</dbReference>
<dbReference type="Pfam" id="PF00990">
    <property type="entry name" value="GGDEF"/>
    <property type="match status" value="1"/>
</dbReference>
<dbReference type="GO" id="GO:0071111">
    <property type="term" value="F:cyclic-guanylate-specific phosphodiesterase activity"/>
    <property type="evidence" value="ECO:0007669"/>
    <property type="project" value="UniProtKB-EC"/>
</dbReference>
<dbReference type="Gene3D" id="3.30.450.20">
    <property type="entry name" value="PAS domain"/>
    <property type="match status" value="4"/>
</dbReference>
<dbReference type="Pfam" id="PF00989">
    <property type="entry name" value="PAS"/>
    <property type="match status" value="1"/>
</dbReference>
<dbReference type="SMART" id="SM00052">
    <property type="entry name" value="EAL"/>
    <property type="match status" value="1"/>
</dbReference>
<dbReference type="InterPro" id="IPR043128">
    <property type="entry name" value="Rev_trsase/Diguanyl_cyclase"/>
</dbReference>
<dbReference type="SUPFAM" id="SSF55073">
    <property type="entry name" value="Nucleotide cyclase"/>
    <property type="match status" value="1"/>
</dbReference>
<dbReference type="InterPro" id="IPR052155">
    <property type="entry name" value="Biofilm_reg_signaling"/>
</dbReference>
<evidence type="ECO:0000259" key="7">
    <source>
        <dbReference type="PROSITE" id="PS50887"/>
    </source>
</evidence>
<feature type="domain" description="PAS" evidence="4">
    <location>
        <begin position="285"/>
        <end position="329"/>
    </location>
</feature>
<feature type="domain" description="PAS" evidence="4">
    <location>
        <begin position="412"/>
        <end position="485"/>
    </location>
</feature>
<dbReference type="SUPFAM" id="SSF55785">
    <property type="entry name" value="PYP-like sensor domain (PAS domain)"/>
    <property type="match status" value="4"/>
</dbReference>
<dbReference type="InterPro" id="IPR000700">
    <property type="entry name" value="PAS-assoc_C"/>
</dbReference>
<dbReference type="FunFam" id="3.20.20.450:FF:000001">
    <property type="entry name" value="Cyclic di-GMP phosphodiesterase yahA"/>
    <property type="match status" value="1"/>
</dbReference>
<dbReference type="InterPro" id="IPR003018">
    <property type="entry name" value="GAF"/>
</dbReference>
<evidence type="ECO:0000313" key="8">
    <source>
        <dbReference type="EMBL" id="AKO51181.1"/>
    </source>
</evidence>
<dbReference type="SMART" id="SM00086">
    <property type="entry name" value="PAC"/>
    <property type="match status" value="3"/>
</dbReference>
<feature type="domain" description="PAC" evidence="5">
    <location>
        <begin position="357"/>
        <end position="411"/>
    </location>
</feature>
<protein>
    <recommendedName>
        <fullName evidence="1">cyclic-guanylate-specific phosphodiesterase</fullName>
        <ecNumber evidence="1">3.1.4.52</ecNumber>
    </recommendedName>
</protein>